<evidence type="ECO:0000256" key="1">
    <source>
        <dbReference type="SAM" id="MobiDB-lite"/>
    </source>
</evidence>
<gene>
    <name evidence="3" type="ORF">QUF54_02405</name>
</gene>
<dbReference type="SUPFAM" id="SSF52091">
    <property type="entry name" value="SpoIIaa-like"/>
    <property type="match status" value="1"/>
</dbReference>
<reference evidence="3" key="1">
    <citation type="submission" date="2023-06" db="EMBL/GenBank/DDBJ databases">
        <title>Uncultivated large filamentous bacteria from sulfidic sediments reveal new species and different genomic features in energy metabolism and defense.</title>
        <authorList>
            <person name="Fonseca A."/>
        </authorList>
    </citation>
    <scope>NUCLEOTIDE SEQUENCE</scope>
    <source>
        <strain evidence="3">HSG4</strain>
    </source>
</reference>
<dbReference type="EMBL" id="JAUCGM010000081">
    <property type="protein sequence ID" value="MDM8562185.1"/>
    <property type="molecule type" value="Genomic_DNA"/>
</dbReference>
<comment type="caution">
    <text evidence="3">The sequence shown here is derived from an EMBL/GenBank/DDBJ whole genome shotgun (WGS) entry which is preliminary data.</text>
</comment>
<protein>
    <submittedName>
        <fullName evidence="3">STAS domain-containing protein</fullName>
    </submittedName>
</protein>
<feature type="domain" description="MlaB-like STAS" evidence="2">
    <location>
        <begin position="32"/>
        <end position="105"/>
    </location>
</feature>
<sequence length="116" mass="12939">MTENEQIDEPISSNTLDSSKNEKSEKSEWEKISLESTLTLPQLMDFKEQLHQYHGSRVQLNGEKVERIDTAALQLLLAFINSPDVTVGWIEPSKELCKAASLLGLNSHLGLSSCHS</sequence>
<organism evidence="3 4">
    <name type="scientific">Candidatus Marithioploca araucensis</name>
    <dbReference type="NCBI Taxonomy" id="70273"/>
    <lineage>
        <taxon>Bacteria</taxon>
        <taxon>Pseudomonadati</taxon>
        <taxon>Pseudomonadota</taxon>
        <taxon>Gammaproteobacteria</taxon>
        <taxon>Thiotrichales</taxon>
        <taxon>Thiotrichaceae</taxon>
        <taxon>Candidatus Marithioploca</taxon>
    </lineage>
</organism>
<feature type="compositionally biased region" description="Basic and acidic residues" evidence="1">
    <location>
        <begin position="19"/>
        <end position="28"/>
    </location>
</feature>
<dbReference type="InterPro" id="IPR036513">
    <property type="entry name" value="STAS_dom_sf"/>
</dbReference>
<dbReference type="Pfam" id="PF13466">
    <property type="entry name" value="STAS_2"/>
    <property type="match status" value="1"/>
</dbReference>
<evidence type="ECO:0000313" key="4">
    <source>
        <dbReference type="Proteomes" id="UP001171945"/>
    </source>
</evidence>
<dbReference type="Proteomes" id="UP001171945">
    <property type="component" value="Unassembled WGS sequence"/>
</dbReference>
<evidence type="ECO:0000313" key="3">
    <source>
        <dbReference type="EMBL" id="MDM8562185.1"/>
    </source>
</evidence>
<accession>A0ABT7VRB0</accession>
<dbReference type="InterPro" id="IPR058548">
    <property type="entry name" value="MlaB-like_STAS"/>
</dbReference>
<proteinExistence type="predicted"/>
<feature type="region of interest" description="Disordered" evidence="1">
    <location>
        <begin position="1"/>
        <end position="28"/>
    </location>
</feature>
<evidence type="ECO:0000259" key="2">
    <source>
        <dbReference type="Pfam" id="PF13466"/>
    </source>
</evidence>
<name>A0ABT7VRB0_9GAMM</name>
<keyword evidence="4" id="KW-1185">Reference proteome</keyword>